<feature type="region of interest" description="Disordered" evidence="6">
    <location>
        <begin position="396"/>
        <end position="417"/>
    </location>
</feature>
<dbReference type="FunFam" id="1.10.287.950:FF:000001">
    <property type="entry name" value="Methyl-accepting chemotaxis sensory transducer"/>
    <property type="match status" value="1"/>
</dbReference>
<feature type="domain" description="HAMP" evidence="9">
    <location>
        <begin position="419"/>
        <end position="471"/>
    </location>
</feature>
<feature type="domain" description="HAMP" evidence="9">
    <location>
        <begin position="338"/>
        <end position="391"/>
    </location>
</feature>
<dbReference type="SMART" id="SM00283">
    <property type="entry name" value="MA"/>
    <property type="match status" value="1"/>
</dbReference>
<dbReference type="GO" id="GO:0006935">
    <property type="term" value="P:chemotaxis"/>
    <property type="evidence" value="ECO:0007669"/>
    <property type="project" value="UniProtKB-KW"/>
</dbReference>
<dbReference type="SUPFAM" id="SSF58104">
    <property type="entry name" value="Methyl-accepting chemotaxis protein (MCP) signaling domain"/>
    <property type="match status" value="1"/>
</dbReference>
<dbReference type="SMART" id="SM00304">
    <property type="entry name" value="HAMP"/>
    <property type="match status" value="2"/>
</dbReference>
<dbReference type="EMBL" id="QFBC01000012">
    <property type="protein sequence ID" value="PWE54108.1"/>
    <property type="molecule type" value="Genomic_DNA"/>
</dbReference>
<feature type="transmembrane region" description="Helical" evidence="7">
    <location>
        <begin position="12"/>
        <end position="32"/>
    </location>
</feature>
<reference evidence="10 11" key="1">
    <citation type="submission" date="2018-05" db="EMBL/GenBank/DDBJ databases">
        <title>The draft genome of strain NS-104.</title>
        <authorList>
            <person name="Hang P."/>
            <person name="Jiang J."/>
        </authorList>
    </citation>
    <scope>NUCLEOTIDE SEQUENCE [LARGE SCALE GENOMIC DNA]</scope>
    <source>
        <strain evidence="10 11">NS-104</strain>
    </source>
</reference>
<evidence type="ECO:0000256" key="4">
    <source>
        <dbReference type="PROSITE-ProRule" id="PRU00284"/>
    </source>
</evidence>
<dbReference type="Gene3D" id="6.10.340.10">
    <property type="match status" value="1"/>
</dbReference>
<keyword evidence="7" id="KW-0472">Membrane</keyword>
<comment type="similarity">
    <text evidence="3">Belongs to the methyl-accepting chemotaxis (MCP) protein family.</text>
</comment>
<accession>A0A2U2DLC1</accession>
<sequence length="771" mass="81396">MLPKTATACNMFAIVATGVATTVATAGILLWLSYHALEERSISEMTNAAEASAADVETYFAKVKALSWNMRSALYAMKATDNPSRETMNSVFDRLMADNPFALGVSTGWEPNAFDGKDEEYKDKPGHDATGRYIPYFVRNDGKVGMEALVDYDKPGPGDYYQVPKQTGKDFLTEPYSYVIGGKNVLMTSFMVPLLYDGTFKGETGVDISLDALAGDMAKMKPLGAGYVALLSQGGNIISHPDGGALGKALKESSLDVANWEALIAHPGKAREVVDAGGAVSMAVAVPVNLLPETTWYTVVSVPKSVLFANLWALAVTAVVVIVVATGLMIAIGWALAARFRKRLGAVITATSEIARGRTDVDLSASDRPDEIGEMARSLAILRDATLAKLRLEGEAEQNRAMSETERRQRAEEAAEREQQTRAAVEALADGLQKLAEGDMTHRIERSFSGSLDQIRHDFNAAVEKLQSALRSVGSNAEAIKAGSVEIQSASDDLAKRTEQQAASVEETAAALEEITTALQDATKRADGASGLVERTRAGAEKSGEIVRKAVAAMDGIESSSREISNIISVIDDIAFQTNLLALNAGVEAARAGEAGKGFAVVAQEVRELAQRSAHAAKEIKALITKSGDQVHTGVALVGETGTALEAIVNQVQEIDKHVSAIAHSAREQSTALGEINAAVNSIDQSTQKNAAMVEEQTAASHTLATEVASLNTLLAQFRFGGGMTARPVALASSGERPVASGARSLGNKLARAFGGGGSSSAAAAQSWEEF</sequence>
<dbReference type="GO" id="GO:0007165">
    <property type="term" value="P:signal transduction"/>
    <property type="evidence" value="ECO:0007669"/>
    <property type="project" value="UniProtKB-KW"/>
</dbReference>
<dbReference type="InterPro" id="IPR003660">
    <property type="entry name" value="HAMP_dom"/>
</dbReference>
<feature type="domain" description="Methyl-accepting transducer" evidence="8">
    <location>
        <begin position="476"/>
        <end position="705"/>
    </location>
</feature>
<evidence type="ECO:0000256" key="2">
    <source>
        <dbReference type="ARBA" id="ARBA00022500"/>
    </source>
</evidence>
<keyword evidence="11" id="KW-1185">Reference proteome</keyword>
<protein>
    <submittedName>
        <fullName evidence="10">Chemotaxis protein</fullName>
    </submittedName>
</protein>
<keyword evidence="2" id="KW-0145">Chemotaxis</keyword>
<proteinExistence type="inferred from homology"/>
<dbReference type="Pfam" id="PF00672">
    <property type="entry name" value="HAMP"/>
    <property type="match status" value="2"/>
</dbReference>
<dbReference type="RefSeq" id="WP_109460515.1">
    <property type="nucleotide sequence ID" value="NZ_QFBC01000012.1"/>
</dbReference>
<dbReference type="Gene3D" id="3.30.450.20">
    <property type="entry name" value="PAS domain"/>
    <property type="match status" value="2"/>
</dbReference>
<dbReference type="InterPro" id="IPR004089">
    <property type="entry name" value="MCPsignal_dom"/>
</dbReference>
<keyword evidence="4" id="KW-0807">Transducer</keyword>
<evidence type="ECO:0000313" key="10">
    <source>
        <dbReference type="EMBL" id="PWE54108.1"/>
    </source>
</evidence>
<keyword evidence="7" id="KW-0812">Transmembrane</keyword>
<evidence type="ECO:0000256" key="3">
    <source>
        <dbReference type="ARBA" id="ARBA00029447"/>
    </source>
</evidence>
<dbReference type="OrthoDB" id="3378718at2"/>
<dbReference type="Proteomes" id="UP000245252">
    <property type="component" value="Unassembled WGS sequence"/>
</dbReference>
<comment type="subcellular location">
    <subcellularLocation>
        <location evidence="1">Membrane</location>
    </subcellularLocation>
</comment>
<gene>
    <name evidence="10" type="ORF">DEM27_22700</name>
</gene>
<comment type="caution">
    <text evidence="10">The sequence shown here is derived from an EMBL/GenBank/DDBJ whole genome shotgun (WGS) entry which is preliminary data.</text>
</comment>
<name>A0A2U2DLC1_9HYPH</name>
<dbReference type="Gene3D" id="1.10.287.950">
    <property type="entry name" value="Methyl-accepting chemotaxis protein"/>
    <property type="match status" value="1"/>
</dbReference>
<dbReference type="Pfam" id="PF00015">
    <property type="entry name" value="MCPsignal"/>
    <property type="match status" value="1"/>
</dbReference>
<evidence type="ECO:0000259" key="8">
    <source>
        <dbReference type="PROSITE" id="PS50111"/>
    </source>
</evidence>
<dbReference type="SUPFAM" id="SSF158472">
    <property type="entry name" value="HAMP domain-like"/>
    <property type="match status" value="1"/>
</dbReference>
<feature type="transmembrane region" description="Helical" evidence="7">
    <location>
        <begin position="311"/>
        <end position="336"/>
    </location>
</feature>
<dbReference type="PROSITE" id="PS50885">
    <property type="entry name" value="HAMP"/>
    <property type="match status" value="2"/>
</dbReference>
<evidence type="ECO:0000256" key="6">
    <source>
        <dbReference type="SAM" id="MobiDB-lite"/>
    </source>
</evidence>
<dbReference type="PROSITE" id="PS50111">
    <property type="entry name" value="CHEMOTAXIS_TRANSDUC_2"/>
    <property type="match status" value="1"/>
</dbReference>
<evidence type="ECO:0000259" key="9">
    <source>
        <dbReference type="PROSITE" id="PS50885"/>
    </source>
</evidence>
<dbReference type="InterPro" id="IPR051310">
    <property type="entry name" value="MCP_chemotaxis"/>
</dbReference>
<evidence type="ECO:0000256" key="5">
    <source>
        <dbReference type="SAM" id="Coils"/>
    </source>
</evidence>
<dbReference type="Pfam" id="PF22673">
    <property type="entry name" value="MCP-like_PDC_1"/>
    <property type="match status" value="1"/>
</dbReference>
<keyword evidence="7" id="KW-1133">Transmembrane helix</keyword>
<dbReference type="AlphaFoldDB" id="A0A2U2DLC1"/>
<feature type="coiled-coil region" evidence="5">
    <location>
        <begin position="495"/>
        <end position="525"/>
    </location>
</feature>
<evidence type="ECO:0000256" key="1">
    <source>
        <dbReference type="ARBA" id="ARBA00004370"/>
    </source>
</evidence>
<evidence type="ECO:0000313" key="11">
    <source>
        <dbReference type="Proteomes" id="UP000245252"/>
    </source>
</evidence>
<evidence type="ECO:0000256" key="7">
    <source>
        <dbReference type="SAM" id="Phobius"/>
    </source>
</evidence>
<dbReference type="GO" id="GO:0016020">
    <property type="term" value="C:membrane"/>
    <property type="evidence" value="ECO:0007669"/>
    <property type="project" value="UniProtKB-SubCell"/>
</dbReference>
<dbReference type="CDD" id="cd12913">
    <property type="entry name" value="PDC1_MCP_like"/>
    <property type="match status" value="1"/>
</dbReference>
<keyword evidence="5" id="KW-0175">Coiled coil</keyword>
<dbReference type="CDD" id="cd11386">
    <property type="entry name" value="MCP_signal"/>
    <property type="match status" value="1"/>
</dbReference>
<dbReference type="PANTHER" id="PTHR43531">
    <property type="entry name" value="PROTEIN ICFG"/>
    <property type="match status" value="1"/>
</dbReference>
<organism evidence="10 11">
    <name type="scientific">Metarhizobium album</name>
    <dbReference type="NCBI Taxonomy" id="2182425"/>
    <lineage>
        <taxon>Bacteria</taxon>
        <taxon>Pseudomonadati</taxon>
        <taxon>Pseudomonadota</taxon>
        <taxon>Alphaproteobacteria</taxon>
        <taxon>Hyphomicrobiales</taxon>
        <taxon>Rhizobiaceae</taxon>
        <taxon>Metarhizobium</taxon>
    </lineage>
</organism>
<dbReference type="PANTHER" id="PTHR43531:SF11">
    <property type="entry name" value="METHYL-ACCEPTING CHEMOTAXIS PROTEIN 3"/>
    <property type="match status" value="1"/>
</dbReference>